<sequence>MAPGKRILELRKAGRLDEAYELARRERRRDPEDEWVKGALAWVLYDQLKLVRADAARGRLDAPRCERILGEVAELALPELGNEVFYRNLLRLMESLAWDVRDALGAEGLRSYLGALEHTTRVVSDVSWHAGAPGAADGLLALPRSAANRLMRAFLAAFRGSERDLSALVAWSGEESFALAEDVRRGAVEDVQDAPDALTSLPRTPFYVEWVSRSRGSVGITAYRRGVAQGYGPPTASMERSVVRDPRLAGLLAAHEVYEAVLSPDGRSILGTPERCEDEGVRSSFVRTFEGIFERVGEFGFVRLEGGTSATGDLLVPRRLVERHRIADLSLVAGTAVAVFREGTDGAEGSWGFAVEKVERVVPPSAQDTARRVRGTVRISRSGAALVEGVLVPRRMAGELGVRAGQEVEVVARRSWDKRRRAWGWVARSAAVVG</sequence>
<dbReference type="InterPro" id="IPR054427">
    <property type="entry name" value="S1CSD-TOTE-2"/>
</dbReference>
<evidence type="ECO:0000313" key="2">
    <source>
        <dbReference type="EMBL" id="HIZ45751.1"/>
    </source>
</evidence>
<name>A0A9D2EYH2_9ACTN</name>
<dbReference type="EMBL" id="DXBM01000019">
    <property type="protein sequence ID" value="HIZ45751.1"/>
    <property type="molecule type" value="Genomic_DNA"/>
</dbReference>
<dbReference type="Pfam" id="PF22707">
    <property type="entry name" value="S1CSD-TOTE-2"/>
    <property type="match status" value="1"/>
</dbReference>
<comment type="caution">
    <text evidence="2">The sequence shown here is derived from an EMBL/GenBank/DDBJ whole genome shotgun (WGS) entry which is preliminary data.</text>
</comment>
<evidence type="ECO:0000313" key="3">
    <source>
        <dbReference type="Proteomes" id="UP000824062"/>
    </source>
</evidence>
<protein>
    <recommendedName>
        <fullName evidence="1">TOTE conflict systems S1/CSD-like domain-containing protein</fullName>
    </recommendedName>
</protein>
<proteinExistence type="predicted"/>
<accession>A0A9D2EYH2</accession>
<reference evidence="2" key="2">
    <citation type="submission" date="2021-04" db="EMBL/GenBank/DDBJ databases">
        <authorList>
            <person name="Gilroy R."/>
        </authorList>
    </citation>
    <scope>NUCLEOTIDE SEQUENCE</scope>
    <source>
        <strain evidence="2">ChiHjej12B11-14209</strain>
    </source>
</reference>
<gene>
    <name evidence="2" type="ORF">IAA19_01865</name>
</gene>
<reference evidence="2" key="1">
    <citation type="journal article" date="2021" name="PeerJ">
        <title>Extensive microbial diversity within the chicken gut microbiome revealed by metagenomics and culture.</title>
        <authorList>
            <person name="Gilroy R."/>
            <person name="Ravi A."/>
            <person name="Getino M."/>
            <person name="Pursley I."/>
            <person name="Horton D.L."/>
            <person name="Alikhan N.F."/>
            <person name="Baker D."/>
            <person name="Gharbi K."/>
            <person name="Hall N."/>
            <person name="Watson M."/>
            <person name="Adriaenssens E.M."/>
            <person name="Foster-Nyarko E."/>
            <person name="Jarju S."/>
            <person name="Secka A."/>
            <person name="Antonio M."/>
            <person name="Oren A."/>
            <person name="Chaudhuri R.R."/>
            <person name="La Ragione R."/>
            <person name="Hildebrand F."/>
            <person name="Pallen M.J."/>
        </authorList>
    </citation>
    <scope>NUCLEOTIDE SEQUENCE</scope>
    <source>
        <strain evidence="2">ChiHjej12B11-14209</strain>
    </source>
</reference>
<dbReference type="AlphaFoldDB" id="A0A9D2EYH2"/>
<feature type="domain" description="TOTE conflict systems S1/CSD-like" evidence="1">
    <location>
        <begin position="371"/>
        <end position="427"/>
    </location>
</feature>
<organism evidence="2 3">
    <name type="scientific">Candidatus Olsenella pullistercoris</name>
    <dbReference type="NCBI Taxonomy" id="2838712"/>
    <lineage>
        <taxon>Bacteria</taxon>
        <taxon>Bacillati</taxon>
        <taxon>Actinomycetota</taxon>
        <taxon>Coriobacteriia</taxon>
        <taxon>Coriobacteriales</taxon>
        <taxon>Atopobiaceae</taxon>
        <taxon>Olsenella</taxon>
    </lineage>
</organism>
<dbReference type="Proteomes" id="UP000824062">
    <property type="component" value="Unassembled WGS sequence"/>
</dbReference>
<evidence type="ECO:0000259" key="1">
    <source>
        <dbReference type="Pfam" id="PF22707"/>
    </source>
</evidence>